<organism evidence="2 3">
    <name type="scientific">Ensete ventricosum</name>
    <name type="common">Abyssinian banana</name>
    <name type="synonym">Musa ensete</name>
    <dbReference type="NCBI Taxonomy" id="4639"/>
    <lineage>
        <taxon>Eukaryota</taxon>
        <taxon>Viridiplantae</taxon>
        <taxon>Streptophyta</taxon>
        <taxon>Embryophyta</taxon>
        <taxon>Tracheophyta</taxon>
        <taxon>Spermatophyta</taxon>
        <taxon>Magnoliopsida</taxon>
        <taxon>Liliopsida</taxon>
        <taxon>Zingiberales</taxon>
        <taxon>Musaceae</taxon>
        <taxon>Ensete</taxon>
    </lineage>
</organism>
<dbReference type="EMBL" id="AMZH03007738">
    <property type="protein sequence ID" value="RRT60545.1"/>
    <property type="molecule type" value="Genomic_DNA"/>
</dbReference>
<sequence length="200" mass="23174">MQLTDQKRLHFGQPVLLVVKQKHLTIRVVSATSEVKYLTWHRSVSLLSSSSGNFLGALTKDDTQEPSGNIFNGTYMNSGSHASTLDRLYAWERKLYDEVKSRDLSFYLFVYQASGIIRREYDMKCRLLRQKESTKVKPENIDKIRAVVKDLHSRIRVAIQRIDSISKKIEEIRDRELEPQLEELIGGYDCFTISHYIVSC</sequence>
<protein>
    <recommendedName>
        <fullName evidence="1">DUF632 domain-containing protein</fullName>
    </recommendedName>
</protein>
<gene>
    <name evidence="2" type="ORF">B296_00044870</name>
</gene>
<dbReference type="InterPro" id="IPR006867">
    <property type="entry name" value="DUF632"/>
</dbReference>
<proteinExistence type="predicted"/>
<evidence type="ECO:0000313" key="3">
    <source>
        <dbReference type="Proteomes" id="UP000287651"/>
    </source>
</evidence>
<reference evidence="2 3" key="1">
    <citation type="journal article" date="2014" name="Agronomy (Basel)">
        <title>A Draft Genome Sequence for Ensete ventricosum, the Drought-Tolerant Tree Against Hunger.</title>
        <authorList>
            <person name="Harrison J."/>
            <person name="Moore K.A."/>
            <person name="Paszkiewicz K."/>
            <person name="Jones T."/>
            <person name="Grant M."/>
            <person name="Ambacheew D."/>
            <person name="Muzemil S."/>
            <person name="Studholme D.J."/>
        </authorList>
    </citation>
    <scope>NUCLEOTIDE SEQUENCE [LARGE SCALE GENOMIC DNA]</scope>
</reference>
<name>A0A426Z990_ENSVE</name>
<dbReference type="Proteomes" id="UP000287651">
    <property type="component" value="Unassembled WGS sequence"/>
</dbReference>
<evidence type="ECO:0000259" key="1">
    <source>
        <dbReference type="Pfam" id="PF04782"/>
    </source>
</evidence>
<accession>A0A426Z990</accession>
<dbReference type="PANTHER" id="PTHR21450:SF6">
    <property type="entry name" value="EXPRESSED PROTEIN"/>
    <property type="match status" value="1"/>
</dbReference>
<evidence type="ECO:0000313" key="2">
    <source>
        <dbReference type="EMBL" id="RRT60545.1"/>
    </source>
</evidence>
<comment type="caution">
    <text evidence="2">The sequence shown here is derived from an EMBL/GenBank/DDBJ whole genome shotgun (WGS) entry which is preliminary data.</text>
</comment>
<feature type="domain" description="DUF632" evidence="1">
    <location>
        <begin position="29"/>
        <end position="187"/>
    </location>
</feature>
<dbReference type="AlphaFoldDB" id="A0A426Z990"/>
<dbReference type="PANTHER" id="PTHR21450">
    <property type="entry name" value="PROTEIN ALTERED PHOSPHATE STARVATION RESPONSE 1"/>
    <property type="match status" value="1"/>
</dbReference>
<dbReference type="Pfam" id="PF04782">
    <property type="entry name" value="DUF632"/>
    <property type="match status" value="1"/>
</dbReference>